<comment type="similarity">
    <text evidence="2">Belongs to the bacterial solute-binding protein 1 family.</text>
</comment>
<evidence type="ECO:0000313" key="7">
    <source>
        <dbReference type="Proteomes" id="UP000826651"/>
    </source>
</evidence>
<protein>
    <submittedName>
        <fullName evidence="6">Extracellular solute-binding protein</fullName>
    </submittedName>
</protein>
<dbReference type="RefSeq" id="WP_223410491.1">
    <property type="nucleotide sequence ID" value="NZ_JAGSHT010000022.1"/>
</dbReference>
<dbReference type="InterPro" id="IPR006311">
    <property type="entry name" value="TAT_signal"/>
</dbReference>
<evidence type="ECO:0000256" key="4">
    <source>
        <dbReference type="ARBA" id="ARBA00022729"/>
    </source>
</evidence>
<dbReference type="PROSITE" id="PS51318">
    <property type="entry name" value="TAT"/>
    <property type="match status" value="1"/>
</dbReference>
<dbReference type="EMBL" id="JAGSHT010000022">
    <property type="protein sequence ID" value="MBZ2198873.1"/>
    <property type="molecule type" value="Genomic_DNA"/>
</dbReference>
<evidence type="ECO:0000256" key="3">
    <source>
        <dbReference type="ARBA" id="ARBA00022448"/>
    </source>
</evidence>
<dbReference type="InterPro" id="IPR006059">
    <property type="entry name" value="SBP"/>
</dbReference>
<dbReference type="InterPro" id="IPR050490">
    <property type="entry name" value="Bact_solute-bd_prot1"/>
</dbReference>
<dbReference type="PROSITE" id="PS51257">
    <property type="entry name" value="PROKAR_LIPOPROTEIN"/>
    <property type="match status" value="1"/>
</dbReference>
<dbReference type="Proteomes" id="UP000826651">
    <property type="component" value="Unassembled WGS sequence"/>
</dbReference>
<evidence type="ECO:0000313" key="6">
    <source>
        <dbReference type="EMBL" id="MBZ2198873.1"/>
    </source>
</evidence>
<accession>A0ABS7SET5</accession>
<keyword evidence="7" id="KW-1185">Reference proteome</keyword>
<name>A0ABS7SET5_9MICO</name>
<dbReference type="SUPFAM" id="SSF53850">
    <property type="entry name" value="Periplasmic binding protein-like II"/>
    <property type="match status" value="1"/>
</dbReference>
<comment type="subcellular location">
    <subcellularLocation>
        <location evidence="1">Cell envelope</location>
    </subcellularLocation>
</comment>
<keyword evidence="4" id="KW-0732">Signal</keyword>
<evidence type="ECO:0000256" key="5">
    <source>
        <dbReference type="SAM" id="MobiDB-lite"/>
    </source>
</evidence>
<dbReference type="Pfam" id="PF01547">
    <property type="entry name" value="SBP_bac_1"/>
    <property type="match status" value="1"/>
</dbReference>
<dbReference type="Gene3D" id="3.40.190.10">
    <property type="entry name" value="Periplasmic binding protein-like II"/>
    <property type="match status" value="1"/>
</dbReference>
<evidence type="ECO:0000256" key="1">
    <source>
        <dbReference type="ARBA" id="ARBA00004196"/>
    </source>
</evidence>
<sequence>MSRSLKFLETDRRTVLRGGVAAAVAALGGGVLASCSSEGSPSGGGGGGGGGGGATVDLPTYQRFEGATPDFPAAAEGMNEGFRAYPSGPERMITDDLGDGEVISFMTNIPGAIPPTRDSNSFWQAVEERIGSPLEISMSSNDEYKDKFATRIAGGDIPDILNIPKDVAQLPDLLEATCLDLTEYLSGDAVLDYPFLANLPPQSWPDTRFNGKIFAVPVPRGMSRTSAPIYRQDLTEAAGISEANPGSFDEFMDLCAEMTAPGANRWAWASMPSQYIQQMWGTPYLWAEDGGAFTHMYETEEMLGAIEDMIAVWAAGVVNPDAYTATGGAKKQWLAAGTATFIHDSFVAWNQFYTDNPTITEMRLNMLDVPGRDGGQGSPWMGAANNNITAFNAETTHDPEVLLAIANWMAAPFGTEEYLFRKFGVEGEHYELTGTDPVPTALGSSEVGIGLQYISDAPMALYLPGRPDVPETQAAVQAAMVDRLVDDASYGLYSETKSRMNAQLEGAVNDAMNQVVQGNAGIETFTDAVETWRVNGGDAIRGELEEAYAAEHG</sequence>
<reference evidence="6 7" key="1">
    <citation type="submission" date="2021-04" db="EMBL/GenBank/DDBJ databases">
        <title>Ruania sp. nov., isolated from sandy soil of mangrove forest.</title>
        <authorList>
            <person name="Ge X."/>
            <person name="Huang R."/>
            <person name="Liu W."/>
        </authorList>
    </citation>
    <scope>NUCLEOTIDE SEQUENCE [LARGE SCALE GENOMIC DNA]</scope>
    <source>
        <strain evidence="6 7">N2-46</strain>
    </source>
</reference>
<organism evidence="6 7">
    <name type="scientific">Occultella gossypii</name>
    <dbReference type="NCBI Taxonomy" id="2800820"/>
    <lineage>
        <taxon>Bacteria</taxon>
        <taxon>Bacillati</taxon>
        <taxon>Actinomycetota</taxon>
        <taxon>Actinomycetes</taxon>
        <taxon>Micrococcales</taxon>
        <taxon>Ruaniaceae</taxon>
        <taxon>Occultella</taxon>
    </lineage>
</organism>
<gene>
    <name evidence="6" type="ORF">KCQ71_22185</name>
</gene>
<comment type="caution">
    <text evidence="6">The sequence shown here is derived from an EMBL/GenBank/DDBJ whole genome shotgun (WGS) entry which is preliminary data.</text>
</comment>
<feature type="region of interest" description="Disordered" evidence="5">
    <location>
        <begin position="35"/>
        <end position="57"/>
    </location>
</feature>
<evidence type="ECO:0000256" key="2">
    <source>
        <dbReference type="ARBA" id="ARBA00008520"/>
    </source>
</evidence>
<dbReference type="PANTHER" id="PTHR43649">
    <property type="entry name" value="ARABINOSE-BINDING PROTEIN-RELATED"/>
    <property type="match status" value="1"/>
</dbReference>
<proteinExistence type="inferred from homology"/>
<keyword evidence="3" id="KW-0813">Transport</keyword>
<dbReference type="PANTHER" id="PTHR43649:SF31">
    <property type="entry name" value="SN-GLYCEROL-3-PHOSPHATE-BINDING PERIPLASMIC PROTEIN UGPB"/>
    <property type="match status" value="1"/>
</dbReference>
<feature type="compositionally biased region" description="Gly residues" evidence="5">
    <location>
        <begin position="41"/>
        <end position="54"/>
    </location>
</feature>